<sequence length="184" mass="19736">MNAELYATTVAPRSSRRAGRIKLGLIVLACALPAVAAWASYRFFPPEGGKSYGQLLEVRPLPGSEAPDWPRGKWVLATVEAPGPCDARCERRLFTQRQIQVAQGEAAERLVRLRLVAGAVAQGEAPSRAEVPVRAAPHLASRVGAGLYLIDPLGNTVMFYPDAAEPGRVIREVGKILKTNNGLG</sequence>
<dbReference type="RefSeq" id="WP_132098354.1">
    <property type="nucleotide sequence ID" value="NZ_SMDA01000004.1"/>
</dbReference>
<protein>
    <recommendedName>
        <fullName evidence="4">Transmembrane protein</fullName>
    </recommendedName>
</protein>
<accession>A0ABY2CXP3</accession>
<proteinExistence type="predicted"/>
<evidence type="ECO:0000313" key="2">
    <source>
        <dbReference type="EMBL" id="TCW31865.1"/>
    </source>
</evidence>
<keyword evidence="3" id="KW-1185">Reference proteome</keyword>
<comment type="caution">
    <text evidence="2">The sequence shown here is derived from an EMBL/GenBank/DDBJ whole genome shotgun (WGS) entry which is preliminary data.</text>
</comment>
<keyword evidence="1" id="KW-1133">Transmembrane helix</keyword>
<name>A0ABY2CXP3_GULMO</name>
<organism evidence="2 3">
    <name type="scientific">Gulbenkiania mobilis</name>
    <dbReference type="NCBI Taxonomy" id="397457"/>
    <lineage>
        <taxon>Bacteria</taxon>
        <taxon>Pseudomonadati</taxon>
        <taxon>Pseudomonadota</taxon>
        <taxon>Betaproteobacteria</taxon>
        <taxon>Neisseriales</taxon>
        <taxon>Chromobacteriaceae</taxon>
        <taxon>Gulbenkiania</taxon>
    </lineage>
</organism>
<feature type="transmembrane region" description="Helical" evidence="1">
    <location>
        <begin position="23"/>
        <end position="41"/>
    </location>
</feature>
<evidence type="ECO:0000256" key="1">
    <source>
        <dbReference type="SAM" id="Phobius"/>
    </source>
</evidence>
<evidence type="ECO:0000313" key="3">
    <source>
        <dbReference type="Proteomes" id="UP000294801"/>
    </source>
</evidence>
<keyword evidence="1" id="KW-0472">Membrane</keyword>
<dbReference type="EMBL" id="SMDA01000004">
    <property type="protein sequence ID" value="TCW31865.1"/>
    <property type="molecule type" value="Genomic_DNA"/>
</dbReference>
<evidence type="ECO:0008006" key="4">
    <source>
        <dbReference type="Google" id="ProtNLM"/>
    </source>
</evidence>
<reference evidence="2 3" key="1">
    <citation type="submission" date="2019-03" db="EMBL/GenBank/DDBJ databases">
        <title>Genomic Encyclopedia of Type Strains, Phase IV (KMG-IV): sequencing the most valuable type-strain genomes for metagenomic binning, comparative biology and taxonomic classification.</title>
        <authorList>
            <person name="Goeker M."/>
        </authorList>
    </citation>
    <scope>NUCLEOTIDE SEQUENCE [LARGE SCALE GENOMIC DNA]</scope>
    <source>
        <strain evidence="2 3">DSM 18507</strain>
    </source>
</reference>
<gene>
    <name evidence="2" type="ORF">EV669_104234</name>
</gene>
<keyword evidence="1" id="KW-0812">Transmembrane</keyword>
<dbReference type="Proteomes" id="UP000294801">
    <property type="component" value="Unassembled WGS sequence"/>
</dbReference>